<keyword evidence="2" id="KW-0521">NADP</keyword>
<dbReference type="InterPro" id="IPR020904">
    <property type="entry name" value="Sc_DH/Rdtase_CS"/>
</dbReference>
<gene>
    <name evidence="4" type="ORF">LTR97_012725</name>
</gene>
<dbReference type="PANTHER" id="PTHR44229">
    <property type="entry name" value="15-HYDROXYPROSTAGLANDIN DEHYDROGENASE [NAD(+)]"/>
    <property type="match status" value="1"/>
</dbReference>
<dbReference type="AlphaFoldDB" id="A0AAN7VZD6"/>
<evidence type="ECO:0000256" key="2">
    <source>
        <dbReference type="ARBA" id="ARBA00022857"/>
    </source>
</evidence>
<comment type="caution">
    <text evidence="4">The sequence shown here is derived from an EMBL/GenBank/DDBJ whole genome shotgun (WGS) entry which is preliminary data.</text>
</comment>
<dbReference type="GO" id="GO:0016491">
    <property type="term" value="F:oxidoreductase activity"/>
    <property type="evidence" value="ECO:0007669"/>
    <property type="project" value="UniProtKB-KW"/>
</dbReference>
<dbReference type="Gene3D" id="3.40.50.720">
    <property type="entry name" value="NAD(P)-binding Rossmann-like Domain"/>
    <property type="match status" value="1"/>
</dbReference>
<dbReference type="PRINTS" id="PR00081">
    <property type="entry name" value="GDHRDH"/>
</dbReference>
<evidence type="ECO:0000313" key="4">
    <source>
        <dbReference type="EMBL" id="KAK5689726.1"/>
    </source>
</evidence>
<organism evidence="4 5">
    <name type="scientific">Elasticomyces elasticus</name>
    <dbReference type="NCBI Taxonomy" id="574655"/>
    <lineage>
        <taxon>Eukaryota</taxon>
        <taxon>Fungi</taxon>
        <taxon>Dikarya</taxon>
        <taxon>Ascomycota</taxon>
        <taxon>Pezizomycotina</taxon>
        <taxon>Dothideomycetes</taxon>
        <taxon>Dothideomycetidae</taxon>
        <taxon>Mycosphaerellales</taxon>
        <taxon>Teratosphaeriaceae</taxon>
        <taxon>Elasticomyces</taxon>
    </lineage>
</organism>
<dbReference type="Pfam" id="PF00106">
    <property type="entry name" value="adh_short"/>
    <property type="match status" value="1"/>
</dbReference>
<name>A0AAN7VZD6_9PEZI</name>
<evidence type="ECO:0000256" key="1">
    <source>
        <dbReference type="ARBA" id="ARBA00006484"/>
    </source>
</evidence>
<sequence length="277" mass="30021">MAPKTAYVTGGASGIGLAVTNMLISRNIRVAIADMNISGAQEVASKHSDLVTAYELNVADWNSQLTVFEKVVQQFDGRVDYVFPIAGIGEKTFLPNDPSQKEGFEKPDLGTLDVDLNGFLYTVSLAVQQMRRQEKDGSGFRGKIAVVASVCGFYCVPTLPIYTAAKHAVVGVVRSYGKYLPEEGITLNAVCPNVVRTNISTDAFYSQLESQGLLTPMESVIDAFERLLDGKESGECLEVGPKGNVVLRQPAEHLDAESGKIMETLYHRGRPLQAARS</sequence>
<reference evidence="4" key="1">
    <citation type="submission" date="2023-08" db="EMBL/GenBank/DDBJ databases">
        <title>Black Yeasts Isolated from many extreme environments.</title>
        <authorList>
            <person name="Coleine C."/>
            <person name="Stajich J.E."/>
            <person name="Selbmann L."/>
        </authorList>
    </citation>
    <scope>NUCLEOTIDE SEQUENCE</scope>
    <source>
        <strain evidence="4">CCFEE 5810</strain>
    </source>
</reference>
<evidence type="ECO:0000313" key="5">
    <source>
        <dbReference type="Proteomes" id="UP001310594"/>
    </source>
</evidence>
<dbReference type="SUPFAM" id="SSF51735">
    <property type="entry name" value="NAD(P)-binding Rossmann-fold domains"/>
    <property type="match status" value="1"/>
</dbReference>
<dbReference type="Proteomes" id="UP001310594">
    <property type="component" value="Unassembled WGS sequence"/>
</dbReference>
<dbReference type="InterPro" id="IPR002347">
    <property type="entry name" value="SDR_fam"/>
</dbReference>
<dbReference type="InterPro" id="IPR036291">
    <property type="entry name" value="NAD(P)-bd_dom_sf"/>
</dbReference>
<comment type="similarity">
    <text evidence="1">Belongs to the short-chain dehydrogenases/reductases (SDR) family.</text>
</comment>
<accession>A0AAN7VZD6</accession>
<dbReference type="PROSITE" id="PS00061">
    <property type="entry name" value="ADH_SHORT"/>
    <property type="match status" value="1"/>
</dbReference>
<evidence type="ECO:0000256" key="3">
    <source>
        <dbReference type="ARBA" id="ARBA00023002"/>
    </source>
</evidence>
<protein>
    <submittedName>
        <fullName evidence="4">Uncharacterized protein</fullName>
    </submittedName>
</protein>
<proteinExistence type="inferred from homology"/>
<dbReference type="PANTHER" id="PTHR44229:SF4">
    <property type="entry name" value="15-HYDROXYPROSTAGLANDIN DEHYDROGENASE [NAD(+)]"/>
    <property type="match status" value="1"/>
</dbReference>
<keyword evidence="3" id="KW-0560">Oxidoreductase</keyword>
<dbReference type="EMBL" id="JAVRQU010000029">
    <property type="protein sequence ID" value="KAK5689726.1"/>
    <property type="molecule type" value="Genomic_DNA"/>
</dbReference>
<dbReference type="GO" id="GO:0005737">
    <property type="term" value="C:cytoplasm"/>
    <property type="evidence" value="ECO:0007669"/>
    <property type="project" value="TreeGrafter"/>
</dbReference>